<protein>
    <submittedName>
        <fullName evidence="1">Uncharacterized protein</fullName>
    </submittedName>
</protein>
<dbReference type="AlphaFoldDB" id="A0A8J2KZ50"/>
<organism evidence="1 2">
    <name type="scientific">Allacma fusca</name>
    <dbReference type="NCBI Taxonomy" id="39272"/>
    <lineage>
        <taxon>Eukaryota</taxon>
        <taxon>Metazoa</taxon>
        <taxon>Ecdysozoa</taxon>
        <taxon>Arthropoda</taxon>
        <taxon>Hexapoda</taxon>
        <taxon>Collembola</taxon>
        <taxon>Symphypleona</taxon>
        <taxon>Sminthuridae</taxon>
        <taxon>Allacma</taxon>
    </lineage>
</organism>
<evidence type="ECO:0000313" key="2">
    <source>
        <dbReference type="Proteomes" id="UP000708208"/>
    </source>
</evidence>
<accession>A0A8J2KZ50</accession>
<dbReference type="EMBL" id="CAJVCH010529639">
    <property type="protein sequence ID" value="CAG7823478.1"/>
    <property type="molecule type" value="Genomic_DNA"/>
</dbReference>
<gene>
    <name evidence="1" type="ORF">AFUS01_LOCUS33693</name>
</gene>
<evidence type="ECO:0000313" key="1">
    <source>
        <dbReference type="EMBL" id="CAG7823478.1"/>
    </source>
</evidence>
<sequence length="56" mass="6037">MVRNFFGDDSDGFPGVDIAIFPCTSTQELGEDGEIIDLFFTSNPCGKIGMTISSWG</sequence>
<name>A0A8J2KZ50_9HEXA</name>
<proteinExistence type="predicted"/>
<comment type="caution">
    <text evidence="1">The sequence shown here is derived from an EMBL/GenBank/DDBJ whole genome shotgun (WGS) entry which is preliminary data.</text>
</comment>
<dbReference type="Proteomes" id="UP000708208">
    <property type="component" value="Unassembled WGS sequence"/>
</dbReference>
<feature type="non-terminal residue" evidence="1">
    <location>
        <position position="1"/>
    </location>
</feature>
<reference evidence="1" key="1">
    <citation type="submission" date="2021-06" db="EMBL/GenBank/DDBJ databases">
        <authorList>
            <person name="Hodson N. C."/>
            <person name="Mongue J. A."/>
            <person name="Jaron S. K."/>
        </authorList>
    </citation>
    <scope>NUCLEOTIDE SEQUENCE</scope>
</reference>
<keyword evidence="2" id="KW-1185">Reference proteome</keyword>